<feature type="transmembrane region" description="Helical" evidence="6">
    <location>
        <begin position="324"/>
        <end position="342"/>
    </location>
</feature>
<feature type="transmembrane region" description="Helical" evidence="6">
    <location>
        <begin position="268"/>
        <end position="288"/>
    </location>
</feature>
<comment type="caution">
    <text evidence="7">The sequence shown here is derived from an EMBL/GenBank/DDBJ whole genome shotgun (WGS) entry which is preliminary data.</text>
</comment>
<comment type="subcellular location">
    <subcellularLocation>
        <location evidence="1">Membrane</location>
        <topology evidence="1">Multi-pass membrane protein</topology>
    </subcellularLocation>
</comment>
<evidence type="ECO:0000256" key="2">
    <source>
        <dbReference type="ARBA" id="ARBA00022692"/>
    </source>
</evidence>
<feature type="transmembrane region" description="Helical" evidence="6">
    <location>
        <begin position="363"/>
        <end position="380"/>
    </location>
</feature>
<dbReference type="PANTHER" id="PTHR23291">
    <property type="entry name" value="BAX INHIBITOR-RELATED"/>
    <property type="match status" value="1"/>
</dbReference>
<evidence type="ECO:0000256" key="6">
    <source>
        <dbReference type="SAM" id="Phobius"/>
    </source>
</evidence>
<sequence>MSQSSTHNDSEGSTVHNSDHENKGDNDNNNERWSSAFITYPFVNAEPVNRQLASSWRHSNVDRENAETDDANPSFPQPYPPSSHEQPNSAYHMDTFRADTQSSGIGNSVTDLQYEKWPPPPVYGGIESGSGSGSGTETVRKPAIVGSTTKVRPSDPPDDTVIDIGDEGIVYRGLHSLQTDSQIRMAFVRKVYFLLAAQLAVTVGISLWFMNHTVVHNFFMDILCILGTFFDRAPIFDLEEKELPIEYHFVGSIHASTIVWSRNNSGKVVLQAFLITLGVFAALVLFTLQSKIDFSSWGPYLYAGLWVVILAGIVGWLFPFNRGFDIAIAGFSALLFCGYIIYDTYEIFNRLSPEEYILGTIDLYLDIVNLFIAILTLLGGDSG</sequence>
<dbReference type="InterPro" id="IPR006214">
    <property type="entry name" value="Bax_inhibitor_1-related"/>
</dbReference>
<feature type="transmembrane region" description="Helical" evidence="6">
    <location>
        <begin position="300"/>
        <end position="318"/>
    </location>
</feature>
<evidence type="ECO:0000313" key="8">
    <source>
        <dbReference type="Proteomes" id="UP000789739"/>
    </source>
</evidence>
<dbReference type="Proteomes" id="UP000789739">
    <property type="component" value="Unassembled WGS sequence"/>
</dbReference>
<feature type="compositionally biased region" description="Basic and acidic residues" evidence="5">
    <location>
        <begin position="17"/>
        <end position="30"/>
    </location>
</feature>
<dbReference type="PANTHER" id="PTHR23291:SF50">
    <property type="entry name" value="PROTEIN LIFEGUARD 4"/>
    <property type="match status" value="1"/>
</dbReference>
<dbReference type="GO" id="GO:0016020">
    <property type="term" value="C:membrane"/>
    <property type="evidence" value="ECO:0007669"/>
    <property type="project" value="UniProtKB-SubCell"/>
</dbReference>
<reference evidence="7" key="1">
    <citation type="submission" date="2021-06" db="EMBL/GenBank/DDBJ databases">
        <authorList>
            <person name="Kallberg Y."/>
            <person name="Tangrot J."/>
            <person name="Rosling A."/>
        </authorList>
    </citation>
    <scope>NUCLEOTIDE SEQUENCE</scope>
    <source>
        <strain evidence="7">BR232B</strain>
    </source>
</reference>
<evidence type="ECO:0000256" key="3">
    <source>
        <dbReference type="ARBA" id="ARBA00022989"/>
    </source>
</evidence>
<feature type="region of interest" description="Disordered" evidence="5">
    <location>
        <begin position="1"/>
        <end position="32"/>
    </location>
</feature>
<keyword evidence="4 6" id="KW-0472">Membrane</keyword>
<protein>
    <submittedName>
        <fullName evidence="7">4503_t:CDS:1</fullName>
    </submittedName>
</protein>
<keyword evidence="3 6" id="KW-1133">Transmembrane helix</keyword>
<dbReference type="AlphaFoldDB" id="A0A9N8W7L4"/>
<feature type="region of interest" description="Disordered" evidence="5">
    <location>
        <begin position="54"/>
        <end position="89"/>
    </location>
</feature>
<evidence type="ECO:0000256" key="4">
    <source>
        <dbReference type="ARBA" id="ARBA00023136"/>
    </source>
</evidence>
<feature type="transmembrane region" description="Helical" evidence="6">
    <location>
        <begin position="191"/>
        <end position="210"/>
    </location>
</feature>
<keyword evidence="2 6" id="KW-0812">Transmembrane</keyword>
<proteinExistence type="predicted"/>
<evidence type="ECO:0000256" key="5">
    <source>
        <dbReference type="SAM" id="MobiDB-lite"/>
    </source>
</evidence>
<gene>
    <name evidence="7" type="ORF">PBRASI_LOCUS1527</name>
</gene>
<evidence type="ECO:0000313" key="7">
    <source>
        <dbReference type="EMBL" id="CAG8480043.1"/>
    </source>
</evidence>
<keyword evidence="8" id="KW-1185">Reference proteome</keyword>
<name>A0A9N8W7L4_9GLOM</name>
<dbReference type="OrthoDB" id="7933078at2759"/>
<feature type="compositionally biased region" description="Polar residues" evidence="5">
    <location>
        <begin position="1"/>
        <end position="16"/>
    </location>
</feature>
<accession>A0A9N8W7L4</accession>
<evidence type="ECO:0000256" key="1">
    <source>
        <dbReference type="ARBA" id="ARBA00004141"/>
    </source>
</evidence>
<dbReference type="EMBL" id="CAJVPI010000100">
    <property type="protein sequence ID" value="CAG8480043.1"/>
    <property type="molecule type" value="Genomic_DNA"/>
</dbReference>
<dbReference type="Pfam" id="PF01027">
    <property type="entry name" value="Bax1-I"/>
    <property type="match status" value="1"/>
</dbReference>
<organism evidence="7 8">
    <name type="scientific">Paraglomus brasilianum</name>
    <dbReference type="NCBI Taxonomy" id="144538"/>
    <lineage>
        <taxon>Eukaryota</taxon>
        <taxon>Fungi</taxon>
        <taxon>Fungi incertae sedis</taxon>
        <taxon>Mucoromycota</taxon>
        <taxon>Glomeromycotina</taxon>
        <taxon>Glomeromycetes</taxon>
        <taxon>Paraglomerales</taxon>
        <taxon>Paraglomeraceae</taxon>
        <taxon>Paraglomus</taxon>
    </lineage>
</organism>